<evidence type="ECO:0000256" key="1">
    <source>
        <dbReference type="ARBA" id="ARBA00004651"/>
    </source>
</evidence>
<keyword evidence="5 7" id="KW-1133">Transmembrane helix</keyword>
<evidence type="ECO:0000256" key="4">
    <source>
        <dbReference type="ARBA" id="ARBA00022692"/>
    </source>
</evidence>
<dbReference type="AlphaFoldDB" id="A0A326U7H0"/>
<proteinExistence type="inferred from homology"/>
<dbReference type="GO" id="GO:0005886">
    <property type="term" value="C:plasma membrane"/>
    <property type="evidence" value="ECO:0007669"/>
    <property type="project" value="UniProtKB-SubCell"/>
</dbReference>
<comment type="subcellular location">
    <subcellularLocation>
        <location evidence="1 7">Cell membrane</location>
        <topology evidence="1 7">Multi-pass membrane protein</topology>
    </subcellularLocation>
</comment>
<keyword evidence="10" id="KW-1185">Reference proteome</keyword>
<dbReference type="CDD" id="cd06261">
    <property type="entry name" value="TM_PBP2"/>
    <property type="match status" value="1"/>
</dbReference>
<evidence type="ECO:0000259" key="8">
    <source>
        <dbReference type="PROSITE" id="PS50928"/>
    </source>
</evidence>
<dbReference type="Proteomes" id="UP000248806">
    <property type="component" value="Unassembled WGS sequence"/>
</dbReference>
<dbReference type="GO" id="GO:0055085">
    <property type="term" value="P:transmembrane transport"/>
    <property type="evidence" value="ECO:0007669"/>
    <property type="project" value="InterPro"/>
</dbReference>
<feature type="domain" description="ABC transmembrane type-1" evidence="8">
    <location>
        <begin position="91"/>
        <end position="280"/>
    </location>
</feature>
<evidence type="ECO:0000313" key="9">
    <source>
        <dbReference type="EMBL" id="PZW29229.1"/>
    </source>
</evidence>
<feature type="transmembrane region" description="Helical" evidence="7">
    <location>
        <begin position="159"/>
        <end position="180"/>
    </location>
</feature>
<keyword evidence="3" id="KW-1003">Cell membrane</keyword>
<evidence type="ECO:0000256" key="7">
    <source>
        <dbReference type="RuleBase" id="RU363032"/>
    </source>
</evidence>
<evidence type="ECO:0000256" key="3">
    <source>
        <dbReference type="ARBA" id="ARBA00022475"/>
    </source>
</evidence>
<dbReference type="Pfam" id="PF00528">
    <property type="entry name" value="BPD_transp_1"/>
    <property type="match status" value="1"/>
</dbReference>
<sequence>MAQTQSQQAAVLQGQKTRQRSGRRVKGLWLYVLAVPLLVVMAFPYLFLILQSFASWDQVNRTFLPTSFTLRSYQWIFNGGGYLAQPWLQALLNSILVTAVDSISMVALGAIVGYALSVMEFRGKKLINNFILFQMFYPGIILLVPTFLIIRYSGFYNTYWAMIIPKMMSLWAVFMYTGFFRSVSPEVIEAARLDGASELQIVFRIMMPMARSITTIIFLFVSMERWTDLMWDLIVVKDASRQTLNVLLSTMFGPYGTYQGPLYAAGVILTLPVLLLFIAFSRNFVKGVQLVLR</sequence>
<comment type="similarity">
    <text evidence="7">Belongs to the binding-protein-dependent transport system permease family.</text>
</comment>
<dbReference type="PANTHER" id="PTHR43744:SF12">
    <property type="entry name" value="ABC TRANSPORTER PERMEASE PROTEIN MG189-RELATED"/>
    <property type="match status" value="1"/>
</dbReference>
<feature type="transmembrane region" description="Helical" evidence="7">
    <location>
        <begin position="262"/>
        <end position="285"/>
    </location>
</feature>
<evidence type="ECO:0000313" key="10">
    <source>
        <dbReference type="Proteomes" id="UP000248806"/>
    </source>
</evidence>
<dbReference type="OrthoDB" id="9771544at2"/>
<evidence type="ECO:0000256" key="2">
    <source>
        <dbReference type="ARBA" id="ARBA00022448"/>
    </source>
</evidence>
<dbReference type="PANTHER" id="PTHR43744">
    <property type="entry name" value="ABC TRANSPORTER PERMEASE PROTEIN MG189-RELATED-RELATED"/>
    <property type="match status" value="1"/>
</dbReference>
<dbReference type="EMBL" id="QKUF01000009">
    <property type="protein sequence ID" value="PZW29229.1"/>
    <property type="molecule type" value="Genomic_DNA"/>
</dbReference>
<evidence type="ECO:0000256" key="6">
    <source>
        <dbReference type="ARBA" id="ARBA00023136"/>
    </source>
</evidence>
<keyword evidence="6 7" id="KW-0472">Membrane</keyword>
<organism evidence="9 10">
    <name type="scientific">Thermosporothrix hazakensis</name>
    <dbReference type="NCBI Taxonomy" id="644383"/>
    <lineage>
        <taxon>Bacteria</taxon>
        <taxon>Bacillati</taxon>
        <taxon>Chloroflexota</taxon>
        <taxon>Ktedonobacteria</taxon>
        <taxon>Ktedonobacterales</taxon>
        <taxon>Thermosporotrichaceae</taxon>
        <taxon>Thermosporothrix</taxon>
    </lineage>
</organism>
<dbReference type="PROSITE" id="PS50928">
    <property type="entry name" value="ABC_TM1"/>
    <property type="match status" value="1"/>
</dbReference>
<keyword evidence="2 7" id="KW-0813">Transport</keyword>
<protein>
    <submittedName>
        <fullName evidence="9">Carbohydrate ABC transporter membrane protein 2 (CUT1 family)</fullName>
    </submittedName>
</protein>
<dbReference type="InterPro" id="IPR035906">
    <property type="entry name" value="MetI-like_sf"/>
</dbReference>
<reference evidence="9 10" key="1">
    <citation type="submission" date="2018-06" db="EMBL/GenBank/DDBJ databases">
        <title>Genomic Encyclopedia of Archaeal and Bacterial Type Strains, Phase II (KMG-II): from individual species to whole genera.</title>
        <authorList>
            <person name="Goeker M."/>
        </authorList>
    </citation>
    <scope>NUCLEOTIDE SEQUENCE [LARGE SCALE GENOMIC DNA]</scope>
    <source>
        <strain evidence="9 10">ATCC BAA-1881</strain>
    </source>
</reference>
<dbReference type="InterPro" id="IPR000515">
    <property type="entry name" value="MetI-like"/>
</dbReference>
<comment type="caution">
    <text evidence="9">The sequence shown here is derived from an EMBL/GenBank/DDBJ whole genome shotgun (WGS) entry which is preliminary data.</text>
</comment>
<accession>A0A326U7H0</accession>
<keyword evidence="4 7" id="KW-0812">Transmembrane</keyword>
<feature type="transmembrane region" description="Helical" evidence="7">
    <location>
        <begin position="201"/>
        <end position="221"/>
    </location>
</feature>
<feature type="transmembrane region" description="Helical" evidence="7">
    <location>
        <begin position="95"/>
        <end position="118"/>
    </location>
</feature>
<name>A0A326U7H0_THEHA</name>
<dbReference type="SUPFAM" id="SSF161098">
    <property type="entry name" value="MetI-like"/>
    <property type="match status" value="1"/>
</dbReference>
<evidence type="ECO:0000256" key="5">
    <source>
        <dbReference type="ARBA" id="ARBA00022989"/>
    </source>
</evidence>
<gene>
    <name evidence="9" type="ORF">EI42_02951</name>
</gene>
<feature type="transmembrane region" description="Helical" evidence="7">
    <location>
        <begin position="130"/>
        <end position="153"/>
    </location>
</feature>
<feature type="transmembrane region" description="Helical" evidence="7">
    <location>
        <begin position="28"/>
        <end position="50"/>
    </location>
</feature>
<dbReference type="Gene3D" id="1.10.3720.10">
    <property type="entry name" value="MetI-like"/>
    <property type="match status" value="1"/>
</dbReference>